<dbReference type="GO" id="GO:0055085">
    <property type="term" value="P:transmembrane transport"/>
    <property type="evidence" value="ECO:0007669"/>
    <property type="project" value="InterPro"/>
</dbReference>
<keyword evidence="4 7" id="KW-0812">Transmembrane</keyword>
<sequence>VEILRYSIRKLISGIPLVLGVTFISFLLMVYFGPDKTYELLGKNPTLEQIEEVRRELGYDRPFLTRYGLYLEEIVTLNFGSSESSGEPVSSLLARTIPVSIALITPGFVLGNLLGLLFALIAAYHRGTWADKFIMGAAAVGMSISFLIAIIAFQIIFSSNFGLGLFPVRGWNIHSFGDYLSYVTVPTLATVFVALGYNTRFYRAVIVEEMTRDHVRTAKAFGTPP</sequence>
<dbReference type="AlphaFoldDB" id="A0A382T0P1"/>
<evidence type="ECO:0000256" key="5">
    <source>
        <dbReference type="ARBA" id="ARBA00022989"/>
    </source>
</evidence>
<evidence type="ECO:0000256" key="2">
    <source>
        <dbReference type="ARBA" id="ARBA00022448"/>
    </source>
</evidence>
<dbReference type="PANTHER" id="PTHR30465">
    <property type="entry name" value="INNER MEMBRANE ABC TRANSPORTER"/>
    <property type="match status" value="1"/>
</dbReference>
<feature type="transmembrane region" description="Helical" evidence="7">
    <location>
        <begin position="97"/>
        <end position="121"/>
    </location>
</feature>
<keyword evidence="2" id="KW-0813">Transport</keyword>
<feature type="transmembrane region" description="Helical" evidence="7">
    <location>
        <begin position="179"/>
        <end position="197"/>
    </location>
</feature>
<proteinExistence type="predicted"/>
<keyword evidence="5 7" id="KW-1133">Transmembrane helix</keyword>
<evidence type="ECO:0000256" key="4">
    <source>
        <dbReference type="ARBA" id="ARBA00022692"/>
    </source>
</evidence>
<evidence type="ECO:0000256" key="3">
    <source>
        <dbReference type="ARBA" id="ARBA00022475"/>
    </source>
</evidence>
<dbReference type="PANTHER" id="PTHR30465:SF0">
    <property type="entry name" value="OLIGOPEPTIDE TRANSPORT SYSTEM PERMEASE PROTEIN APPB"/>
    <property type="match status" value="1"/>
</dbReference>
<feature type="non-terminal residue" evidence="9">
    <location>
        <position position="225"/>
    </location>
</feature>
<dbReference type="Pfam" id="PF19300">
    <property type="entry name" value="BPD_transp_1_N"/>
    <property type="match status" value="1"/>
</dbReference>
<feature type="non-terminal residue" evidence="9">
    <location>
        <position position="1"/>
    </location>
</feature>
<organism evidence="9">
    <name type="scientific">marine metagenome</name>
    <dbReference type="NCBI Taxonomy" id="408172"/>
    <lineage>
        <taxon>unclassified sequences</taxon>
        <taxon>metagenomes</taxon>
        <taxon>ecological metagenomes</taxon>
    </lineage>
</organism>
<dbReference type="Pfam" id="PF00528">
    <property type="entry name" value="BPD_transp_1"/>
    <property type="match status" value="1"/>
</dbReference>
<dbReference type="GO" id="GO:0005886">
    <property type="term" value="C:plasma membrane"/>
    <property type="evidence" value="ECO:0007669"/>
    <property type="project" value="UniProtKB-SubCell"/>
</dbReference>
<dbReference type="InterPro" id="IPR035906">
    <property type="entry name" value="MetI-like_sf"/>
</dbReference>
<feature type="transmembrane region" description="Helical" evidence="7">
    <location>
        <begin position="12"/>
        <end position="32"/>
    </location>
</feature>
<protein>
    <recommendedName>
        <fullName evidence="8">ABC transmembrane type-1 domain-containing protein</fullName>
    </recommendedName>
</protein>
<name>A0A382T0P1_9ZZZZ</name>
<evidence type="ECO:0000256" key="7">
    <source>
        <dbReference type="SAM" id="Phobius"/>
    </source>
</evidence>
<evidence type="ECO:0000313" key="9">
    <source>
        <dbReference type="EMBL" id="SVD15770.1"/>
    </source>
</evidence>
<reference evidence="9" key="1">
    <citation type="submission" date="2018-05" db="EMBL/GenBank/DDBJ databases">
        <authorList>
            <person name="Lanie J.A."/>
            <person name="Ng W.-L."/>
            <person name="Kazmierczak K.M."/>
            <person name="Andrzejewski T.M."/>
            <person name="Davidsen T.M."/>
            <person name="Wayne K.J."/>
            <person name="Tettelin H."/>
            <person name="Glass J.I."/>
            <person name="Rusch D."/>
            <person name="Podicherti R."/>
            <person name="Tsui H.-C.T."/>
            <person name="Winkler M.E."/>
        </authorList>
    </citation>
    <scope>NUCLEOTIDE SEQUENCE</scope>
</reference>
<evidence type="ECO:0000259" key="8">
    <source>
        <dbReference type="PROSITE" id="PS50928"/>
    </source>
</evidence>
<dbReference type="InterPro" id="IPR045621">
    <property type="entry name" value="BPD_transp_1_N"/>
</dbReference>
<gene>
    <name evidence="9" type="ORF">METZ01_LOCUS368624</name>
</gene>
<dbReference type="EMBL" id="UINC01133066">
    <property type="protein sequence ID" value="SVD15770.1"/>
    <property type="molecule type" value="Genomic_DNA"/>
</dbReference>
<keyword evidence="6 7" id="KW-0472">Membrane</keyword>
<feature type="domain" description="ABC transmembrane type-1" evidence="8">
    <location>
        <begin position="97"/>
        <end position="225"/>
    </location>
</feature>
<dbReference type="PROSITE" id="PS50928">
    <property type="entry name" value="ABC_TM1"/>
    <property type="match status" value="1"/>
</dbReference>
<dbReference type="SUPFAM" id="SSF161098">
    <property type="entry name" value="MetI-like"/>
    <property type="match status" value="1"/>
</dbReference>
<dbReference type="Gene3D" id="1.10.3720.10">
    <property type="entry name" value="MetI-like"/>
    <property type="match status" value="1"/>
</dbReference>
<dbReference type="InterPro" id="IPR000515">
    <property type="entry name" value="MetI-like"/>
</dbReference>
<feature type="transmembrane region" description="Helical" evidence="7">
    <location>
        <begin position="133"/>
        <end position="159"/>
    </location>
</feature>
<evidence type="ECO:0000256" key="1">
    <source>
        <dbReference type="ARBA" id="ARBA00004651"/>
    </source>
</evidence>
<keyword evidence="3" id="KW-1003">Cell membrane</keyword>
<accession>A0A382T0P1</accession>
<comment type="subcellular location">
    <subcellularLocation>
        <location evidence="1">Cell membrane</location>
        <topology evidence="1">Multi-pass membrane protein</topology>
    </subcellularLocation>
</comment>
<evidence type="ECO:0000256" key="6">
    <source>
        <dbReference type="ARBA" id="ARBA00023136"/>
    </source>
</evidence>